<dbReference type="InterPro" id="IPR028978">
    <property type="entry name" value="Chorismate_lyase_/UTRA_dom_sf"/>
</dbReference>
<dbReference type="InterPro" id="IPR050679">
    <property type="entry name" value="Bact_HTH_transcr_reg"/>
</dbReference>
<keyword evidence="6" id="KW-1185">Reference proteome</keyword>
<evidence type="ECO:0000256" key="2">
    <source>
        <dbReference type="ARBA" id="ARBA00023125"/>
    </source>
</evidence>
<accession>A0A239AQ78</accession>
<dbReference type="GO" id="GO:0045892">
    <property type="term" value="P:negative regulation of DNA-templated transcription"/>
    <property type="evidence" value="ECO:0007669"/>
    <property type="project" value="TreeGrafter"/>
</dbReference>
<proteinExistence type="predicted"/>
<reference evidence="5 6" key="1">
    <citation type="submission" date="2017-06" db="EMBL/GenBank/DDBJ databases">
        <authorList>
            <person name="Kim H.J."/>
            <person name="Triplett B.A."/>
        </authorList>
    </citation>
    <scope>NUCLEOTIDE SEQUENCE [LARGE SCALE GENOMIC DNA]</scope>
    <source>
        <strain evidence="5 6">DSM 45207</strain>
    </source>
</reference>
<dbReference type="PANTHER" id="PTHR44846:SF17">
    <property type="entry name" value="GNTR-FAMILY TRANSCRIPTIONAL REGULATOR"/>
    <property type="match status" value="1"/>
</dbReference>
<dbReference type="CDD" id="cd07377">
    <property type="entry name" value="WHTH_GntR"/>
    <property type="match status" value="1"/>
</dbReference>
<dbReference type="Gene3D" id="3.40.1410.10">
    <property type="entry name" value="Chorismate lyase-like"/>
    <property type="match status" value="1"/>
</dbReference>
<evidence type="ECO:0000313" key="5">
    <source>
        <dbReference type="EMBL" id="SNR97204.1"/>
    </source>
</evidence>
<dbReference type="PROSITE" id="PS50949">
    <property type="entry name" value="HTH_GNTR"/>
    <property type="match status" value="1"/>
</dbReference>
<dbReference type="EMBL" id="FZNW01000050">
    <property type="protein sequence ID" value="SNR97204.1"/>
    <property type="molecule type" value="Genomic_DNA"/>
</dbReference>
<gene>
    <name evidence="5" type="ORF">SAMN06265360_1503</name>
</gene>
<dbReference type="Proteomes" id="UP000198348">
    <property type="component" value="Unassembled WGS sequence"/>
</dbReference>
<name>A0A239AQ78_9PSEU</name>
<dbReference type="GO" id="GO:0003677">
    <property type="term" value="F:DNA binding"/>
    <property type="evidence" value="ECO:0007669"/>
    <property type="project" value="UniProtKB-KW"/>
</dbReference>
<keyword evidence="2" id="KW-0238">DNA-binding</keyword>
<dbReference type="OrthoDB" id="3615556at2"/>
<dbReference type="SMART" id="SM00345">
    <property type="entry name" value="HTH_GNTR"/>
    <property type="match status" value="1"/>
</dbReference>
<evidence type="ECO:0000259" key="4">
    <source>
        <dbReference type="PROSITE" id="PS50949"/>
    </source>
</evidence>
<dbReference type="Pfam" id="PF07702">
    <property type="entry name" value="UTRA"/>
    <property type="match status" value="1"/>
</dbReference>
<dbReference type="SMART" id="SM00866">
    <property type="entry name" value="UTRA"/>
    <property type="match status" value="1"/>
</dbReference>
<dbReference type="Pfam" id="PF00392">
    <property type="entry name" value="GntR"/>
    <property type="match status" value="1"/>
</dbReference>
<dbReference type="AlphaFoldDB" id="A0A239AQ78"/>
<organism evidence="5 6">
    <name type="scientific">Haloechinothrix alba</name>
    <dbReference type="NCBI Taxonomy" id="664784"/>
    <lineage>
        <taxon>Bacteria</taxon>
        <taxon>Bacillati</taxon>
        <taxon>Actinomycetota</taxon>
        <taxon>Actinomycetes</taxon>
        <taxon>Pseudonocardiales</taxon>
        <taxon>Pseudonocardiaceae</taxon>
        <taxon>Haloechinothrix</taxon>
    </lineage>
</organism>
<dbReference type="PRINTS" id="PR00035">
    <property type="entry name" value="HTHGNTR"/>
</dbReference>
<feature type="domain" description="HTH gntR-type" evidence="4">
    <location>
        <begin position="7"/>
        <end position="75"/>
    </location>
</feature>
<dbReference type="SUPFAM" id="SSF46785">
    <property type="entry name" value="Winged helix' DNA-binding domain"/>
    <property type="match status" value="1"/>
</dbReference>
<dbReference type="InterPro" id="IPR036388">
    <property type="entry name" value="WH-like_DNA-bd_sf"/>
</dbReference>
<dbReference type="SUPFAM" id="SSF64288">
    <property type="entry name" value="Chorismate lyase-like"/>
    <property type="match status" value="1"/>
</dbReference>
<evidence type="ECO:0000256" key="1">
    <source>
        <dbReference type="ARBA" id="ARBA00023015"/>
    </source>
</evidence>
<dbReference type="RefSeq" id="WP_089303530.1">
    <property type="nucleotide sequence ID" value="NZ_FZNW01000050.1"/>
</dbReference>
<sequence length="252" mass="28261">MRPQRPTARYRHVADDLREAIARGSYQAGETLPSQPELARRYGLNQTSISRAIALLESEGLIRTEHGRGSYVLDFPTVKRVRHIPPKGNGSGSSFAESLHKAGMEPRTELVQAEIVTPPTEVAKHLGLSEGEQALIRKRHMYADERAVQIAASYIPLDVAGGPEIAFPDTGPTGLYQRLAERGYRVVRFVEEIESRRPTEEEADFFSISPAYHVLEVVRFALDHTGRPLDVVVNVFPSQLWRLTYEWSAEES</sequence>
<dbReference type="InterPro" id="IPR000524">
    <property type="entry name" value="Tscrpt_reg_HTH_GntR"/>
</dbReference>
<dbReference type="Gene3D" id="1.10.10.10">
    <property type="entry name" value="Winged helix-like DNA-binding domain superfamily/Winged helix DNA-binding domain"/>
    <property type="match status" value="1"/>
</dbReference>
<keyword evidence="1" id="KW-0805">Transcription regulation</keyword>
<keyword evidence="3" id="KW-0804">Transcription</keyword>
<evidence type="ECO:0000256" key="3">
    <source>
        <dbReference type="ARBA" id="ARBA00023163"/>
    </source>
</evidence>
<dbReference type="PANTHER" id="PTHR44846">
    <property type="entry name" value="MANNOSYL-D-GLYCERATE TRANSPORT/METABOLISM SYSTEM REPRESSOR MNGR-RELATED"/>
    <property type="match status" value="1"/>
</dbReference>
<protein>
    <submittedName>
        <fullName evidence="5">Transcriptional regulator, GntR family</fullName>
    </submittedName>
</protein>
<dbReference type="InterPro" id="IPR011663">
    <property type="entry name" value="UTRA"/>
</dbReference>
<dbReference type="InterPro" id="IPR036390">
    <property type="entry name" value="WH_DNA-bd_sf"/>
</dbReference>
<evidence type="ECO:0000313" key="6">
    <source>
        <dbReference type="Proteomes" id="UP000198348"/>
    </source>
</evidence>
<dbReference type="GO" id="GO:0003700">
    <property type="term" value="F:DNA-binding transcription factor activity"/>
    <property type="evidence" value="ECO:0007669"/>
    <property type="project" value="InterPro"/>
</dbReference>